<evidence type="ECO:0000256" key="5">
    <source>
        <dbReference type="ARBA" id="ARBA00022692"/>
    </source>
</evidence>
<feature type="transmembrane region" description="Helical" evidence="8">
    <location>
        <begin position="270"/>
        <end position="300"/>
    </location>
</feature>
<feature type="domain" description="ABC transmembrane type-2" evidence="9">
    <location>
        <begin position="202"/>
        <end position="433"/>
    </location>
</feature>
<dbReference type="PROSITE" id="PS51012">
    <property type="entry name" value="ABC_TM2"/>
    <property type="match status" value="1"/>
</dbReference>
<evidence type="ECO:0000256" key="4">
    <source>
        <dbReference type="ARBA" id="ARBA00022475"/>
    </source>
</evidence>
<dbReference type="EMBL" id="DSDS01000044">
    <property type="protein sequence ID" value="HET97490.1"/>
    <property type="molecule type" value="Genomic_DNA"/>
</dbReference>
<evidence type="ECO:0000256" key="1">
    <source>
        <dbReference type="ARBA" id="ARBA00004651"/>
    </source>
</evidence>
<keyword evidence="7 8" id="KW-0472">Membrane</keyword>
<dbReference type="GO" id="GO:0005886">
    <property type="term" value="C:plasma membrane"/>
    <property type="evidence" value="ECO:0007669"/>
    <property type="project" value="UniProtKB-SubCell"/>
</dbReference>
<sequence>MFFTTPLWATIKKELLLLGRDRAGLLILFVMPAVLVLVITLVQDNVLKKMGESPLELILVDQDGGKAARDFSRLLTQSGQIGLRREERETAGKAAVERGDFQLCIVIRPGMSDEVRRLSRVMVREMVEGNESPPPALPPGRIELYFDPLVMGGYRSSMLASVKMAAMAVQFEELLAALQAELTGLFNQLPPLPPEFELSGHTSWDLTELGERELITVTEPRFAHETGVVVPDSVQQNVPAWSLFGIFFIVVPLAGSIIRERLTGTLGRLLVMPVPFFVFLLGKVAAYGLVCLAQFGLILAIGKLLLPLLGAPVFELGDNYGAILLVLLAAVAAAAAYGILLGTVGRSYEQVSMFGAMSVVIAAALGGVMVPVYAMPETMQKLSQFSPLGWALEAMLEIFVRQGGGREILRPTLLLAAFAAACLAGAWSYFNHRERAGKF</sequence>
<comment type="caution">
    <text evidence="10">The sequence shown here is derived from an EMBL/GenBank/DDBJ whole genome shotgun (WGS) entry which is preliminary data.</text>
</comment>
<comment type="subcellular location">
    <subcellularLocation>
        <location evidence="1">Cell membrane</location>
        <topology evidence="1">Multi-pass membrane protein</topology>
    </subcellularLocation>
</comment>
<dbReference type="Pfam" id="PF12698">
    <property type="entry name" value="ABC2_membrane_3"/>
    <property type="match status" value="1"/>
</dbReference>
<dbReference type="GO" id="GO:0140359">
    <property type="term" value="F:ABC-type transporter activity"/>
    <property type="evidence" value="ECO:0007669"/>
    <property type="project" value="InterPro"/>
</dbReference>
<keyword evidence="6 8" id="KW-1133">Transmembrane helix</keyword>
<evidence type="ECO:0000256" key="8">
    <source>
        <dbReference type="SAM" id="Phobius"/>
    </source>
</evidence>
<evidence type="ECO:0000256" key="6">
    <source>
        <dbReference type="ARBA" id="ARBA00022989"/>
    </source>
</evidence>
<evidence type="ECO:0000313" key="10">
    <source>
        <dbReference type="EMBL" id="HET97490.1"/>
    </source>
</evidence>
<organism evidence="10">
    <name type="scientific">Desulfurivibrio alkaliphilus</name>
    <dbReference type="NCBI Taxonomy" id="427923"/>
    <lineage>
        <taxon>Bacteria</taxon>
        <taxon>Pseudomonadati</taxon>
        <taxon>Thermodesulfobacteriota</taxon>
        <taxon>Desulfobulbia</taxon>
        <taxon>Desulfobulbales</taxon>
        <taxon>Desulfobulbaceae</taxon>
        <taxon>Desulfurivibrio</taxon>
    </lineage>
</organism>
<gene>
    <name evidence="10" type="ORF">ENN98_02050</name>
</gene>
<dbReference type="InterPro" id="IPR047817">
    <property type="entry name" value="ABC2_TM_bact-type"/>
</dbReference>
<feature type="transmembrane region" description="Helical" evidence="8">
    <location>
        <begin position="412"/>
        <end position="430"/>
    </location>
</feature>
<evidence type="ECO:0000256" key="3">
    <source>
        <dbReference type="ARBA" id="ARBA00022448"/>
    </source>
</evidence>
<keyword evidence="3" id="KW-0813">Transport</keyword>
<evidence type="ECO:0000256" key="7">
    <source>
        <dbReference type="ARBA" id="ARBA00023136"/>
    </source>
</evidence>
<feature type="transmembrane region" description="Helical" evidence="8">
    <location>
        <begin position="320"/>
        <end position="341"/>
    </location>
</feature>
<keyword evidence="5 8" id="KW-0812">Transmembrane</keyword>
<feature type="transmembrane region" description="Helical" evidence="8">
    <location>
        <begin position="353"/>
        <end position="376"/>
    </location>
</feature>
<evidence type="ECO:0000256" key="2">
    <source>
        <dbReference type="ARBA" id="ARBA00007783"/>
    </source>
</evidence>
<feature type="transmembrane region" description="Helical" evidence="8">
    <location>
        <begin position="23"/>
        <end position="42"/>
    </location>
</feature>
<dbReference type="AlphaFoldDB" id="A0A7C2XGG3"/>
<dbReference type="PANTHER" id="PTHR30294">
    <property type="entry name" value="MEMBRANE COMPONENT OF ABC TRANSPORTER YHHJ-RELATED"/>
    <property type="match status" value="1"/>
</dbReference>
<dbReference type="Proteomes" id="UP000885986">
    <property type="component" value="Unassembled WGS sequence"/>
</dbReference>
<comment type="similarity">
    <text evidence="2">Belongs to the ABC-2 integral membrane protein family.</text>
</comment>
<keyword evidence="4" id="KW-1003">Cell membrane</keyword>
<evidence type="ECO:0000259" key="9">
    <source>
        <dbReference type="PROSITE" id="PS51012"/>
    </source>
</evidence>
<dbReference type="InterPro" id="IPR051449">
    <property type="entry name" value="ABC-2_transporter_component"/>
</dbReference>
<reference evidence="10" key="1">
    <citation type="journal article" date="2020" name="mSystems">
        <title>Genome- and Community-Level Interaction Insights into Carbon Utilization and Element Cycling Functions of Hydrothermarchaeota in Hydrothermal Sediment.</title>
        <authorList>
            <person name="Zhou Z."/>
            <person name="Liu Y."/>
            <person name="Xu W."/>
            <person name="Pan J."/>
            <person name="Luo Z.H."/>
            <person name="Li M."/>
        </authorList>
    </citation>
    <scope>NUCLEOTIDE SEQUENCE [LARGE SCALE GENOMIC DNA]</scope>
    <source>
        <strain evidence="10">SpSt-1224</strain>
    </source>
</reference>
<feature type="transmembrane region" description="Helical" evidence="8">
    <location>
        <begin position="238"/>
        <end position="258"/>
    </location>
</feature>
<accession>A0A7C2XGG3</accession>
<proteinExistence type="inferred from homology"/>
<protein>
    <submittedName>
        <fullName evidence="10">ABC transporter permease</fullName>
    </submittedName>
</protein>
<dbReference type="InterPro" id="IPR013525">
    <property type="entry name" value="ABC2_TM"/>
</dbReference>
<dbReference type="PANTHER" id="PTHR30294:SF38">
    <property type="entry name" value="TRANSPORT PERMEASE PROTEIN"/>
    <property type="match status" value="1"/>
</dbReference>
<name>A0A7C2XGG3_9BACT</name>